<sequence length="209" mass="24183">MTHDSTIRPLIPLSIFLTANKQLNATTDLPEERRSRDLWHSYINKPRKIENPHGNLSHEIRIRRRWNHWPLSGNAGIATIILENTPYTSVLLSYSRLRDEYLEAEHFRNLHLTIALSLDGNARDTTEDVSDQRINDQILPRIKSVTVLLTKKGSGKIYDHLWFNVFILSKMLATRSPNLEMIKVVAHERREVPTRTLQLAYAVSNLVES</sequence>
<organism evidence="1 2">
    <name type="scientific">Ampelomyces quisqualis</name>
    <name type="common">Powdery mildew agent</name>
    <dbReference type="NCBI Taxonomy" id="50730"/>
    <lineage>
        <taxon>Eukaryota</taxon>
        <taxon>Fungi</taxon>
        <taxon>Dikarya</taxon>
        <taxon>Ascomycota</taxon>
        <taxon>Pezizomycotina</taxon>
        <taxon>Dothideomycetes</taxon>
        <taxon>Pleosporomycetidae</taxon>
        <taxon>Pleosporales</taxon>
        <taxon>Pleosporineae</taxon>
        <taxon>Phaeosphaeriaceae</taxon>
        <taxon>Ampelomyces</taxon>
    </lineage>
</organism>
<name>A0A6A5QQ36_AMPQU</name>
<reference evidence="1" key="1">
    <citation type="journal article" date="2020" name="Stud. Mycol.">
        <title>101 Dothideomycetes genomes: a test case for predicting lifestyles and emergence of pathogens.</title>
        <authorList>
            <person name="Haridas S."/>
            <person name="Albert R."/>
            <person name="Binder M."/>
            <person name="Bloem J."/>
            <person name="Labutti K."/>
            <person name="Salamov A."/>
            <person name="Andreopoulos B."/>
            <person name="Baker S."/>
            <person name="Barry K."/>
            <person name="Bills G."/>
            <person name="Bluhm B."/>
            <person name="Cannon C."/>
            <person name="Castanera R."/>
            <person name="Culley D."/>
            <person name="Daum C."/>
            <person name="Ezra D."/>
            <person name="Gonzalez J."/>
            <person name="Henrissat B."/>
            <person name="Kuo A."/>
            <person name="Liang C."/>
            <person name="Lipzen A."/>
            <person name="Lutzoni F."/>
            <person name="Magnuson J."/>
            <person name="Mondo S."/>
            <person name="Nolan M."/>
            <person name="Ohm R."/>
            <person name="Pangilinan J."/>
            <person name="Park H.-J."/>
            <person name="Ramirez L."/>
            <person name="Alfaro M."/>
            <person name="Sun H."/>
            <person name="Tritt A."/>
            <person name="Yoshinaga Y."/>
            <person name="Zwiers L.-H."/>
            <person name="Turgeon B."/>
            <person name="Goodwin S."/>
            <person name="Spatafora J."/>
            <person name="Crous P."/>
            <person name="Grigoriev I."/>
        </authorList>
    </citation>
    <scope>NUCLEOTIDE SEQUENCE</scope>
    <source>
        <strain evidence="1">HMLAC05119</strain>
    </source>
</reference>
<gene>
    <name evidence="1" type="ORF">BDU57DRAFT_537180</name>
</gene>
<dbReference type="EMBL" id="ML979134">
    <property type="protein sequence ID" value="KAF1917509.1"/>
    <property type="molecule type" value="Genomic_DNA"/>
</dbReference>
<dbReference type="OrthoDB" id="10547464at2759"/>
<dbReference type="AlphaFoldDB" id="A0A6A5QQ36"/>
<accession>A0A6A5QQ36</accession>
<proteinExistence type="predicted"/>
<keyword evidence="2" id="KW-1185">Reference proteome</keyword>
<protein>
    <submittedName>
        <fullName evidence="1">Uncharacterized protein</fullName>
    </submittedName>
</protein>
<evidence type="ECO:0000313" key="1">
    <source>
        <dbReference type="EMBL" id="KAF1917509.1"/>
    </source>
</evidence>
<evidence type="ECO:0000313" key="2">
    <source>
        <dbReference type="Proteomes" id="UP000800096"/>
    </source>
</evidence>
<dbReference type="Proteomes" id="UP000800096">
    <property type="component" value="Unassembled WGS sequence"/>
</dbReference>